<dbReference type="Gene3D" id="3.90.1170.10">
    <property type="entry name" value="Ribosomal protein L10e/L16"/>
    <property type="match status" value="1"/>
</dbReference>
<dbReference type="SUPFAM" id="SSF54686">
    <property type="entry name" value="Ribosomal protein L16p/L10e"/>
    <property type="match status" value="1"/>
</dbReference>
<organism evidence="1 2">
    <name type="scientific">Bos mutus</name>
    <name type="common">wild yak</name>
    <dbReference type="NCBI Taxonomy" id="72004"/>
    <lineage>
        <taxon>Eukaryota</taxon>
        <taxon>Metazoa</taxon>
        <taxon>Chordata</taxon>
        <taxon>Craniata</taxon>
        <taxon>Vertebrata</taxon>
        <taxon>Euteleostomi</taxon>
        <taxon>Mammalia</taxon>
        <taxon>Eutheria</taxon>
        <taxon>Laurasiatheria</taxon>
        <taxon>Artiodactyla</taxon>
        <taxon>Ruminantia</taxon>
        <taxon>Pecora</taxon>
        <taxon>Bovidae</taxon>
        <taxon>Bovinae</taxon>
        <taxon>Bos</taxon>
    </lineage>
</organism>
<accession>A0A6B0QS73</accession>
<dbReference type="InterPro" id="IPR036920">
    <property type="entry name" value="Ribosomal_uL16_sf"/>
</dbReference>
<name>A0A6B0QS73_9CETA</name>
<evidence type="ECO:0000313" key="2">
    <source>
        <dbReference type="Proteomes" id="UP000322234"/>
    </source>
</evidence>
<dbReference type="GO" id="GO:0006412">
    <property type="term" value="P:translation"/>
    <property type="evidence" value="ECO:0007669"/>
    <property type="project" value="InterPro"/>
</dbReference>
<proteinExistence type="predicted"/>
<keyword evidence="2" id="KW-1185">Reference proteome</keyword>
<dbReference type="AlphaFoldDB" id="A0A6B0QS73"/>
<dbReference type="GO" id="GO:0003735">
    <property type="term" value="F:structural constituent of ribosome"/>
    <property type="evidence" value="ECO:0007669"/>
    <property type="project" value="InterPro"/>
</dbReference>
<dbReference type="PANTHER" id="PTHR11726">
    <property type="entry name" value="60S RIBOSOMAL PROTEIN L10"/>
    <property type="match status" value="1"/>
</dbReference>
<dbReference type="InterPro" id="IPR001197">
    <property type="entry name" value="Ribosomal_uL16_euk_arch"/>
</dbReference>
<gene>
    <name evidence="1" type="ORF">E5288_WYG009161</name>
</gene>
<dbReference type="Gene3D" id="3.30.60.300">
    <property type="match status" value="1"/>
</dbReference>
<evidence type="ECO:0008006" key="3">
    <source>
        <dbReference type="Google" id="ProtNLM"/>
    </source>
</evidence>
<reference evidence="1" key="1">
    <citation type="submission" date="2019-10" db="EMBL/GenBank/DDBJ databases">
        <title>The sequence and de novo assembly of the wild yak genome.</title>
        <authorList>
            <person name="Liu Y."/>
        </authorList>
    </citation>
    <scope>NUCLEOTIDE SEQUENCE [LARGE SCALE GENOMIC DNA]</scope>
    <source>
        <strain evidence="1">WY2019</strain>
    </source>
</reference>
<dbReference type="EMBL" id="VBQZ03000005">
    <property type="protein sequence ID" value="MXQ80738.1"/>
    <property type="molecule type" value="Genomic_DNA"/>
</dbReference>
<sequence>MKDENDVLPVATPDAQQVTLFGPQQSTDVHNLNRHSSAQFNDEKQSFCSAHSHMDECNAAYTASEQASSSVQGEAPTVELHEGAMAVKDFESLGDERFQTAVSTGCLWKAPGHSGQVITPIHTELQNKDHVIEALHRAKFKFPGHQKISTSKEWELTKFNAEEFEDMAAETWLIPEDCGIKSIHNHGPLDTGPVPSSLRPHQ</sequence>
<dbReference type="GO" id="GO:0005840">
    <property type="term" value="C:ribosome"/>
    <property type="evidence" value="ECO:0007669"/>
    <property type="project" value="InterPro"/>
</dbReference>
<evidence type="ECO:0000313" key="1">
    <source>
        <dbReference type="EMBL" id="MXQ80738.1"/>
    </source>
</evidence>
<protein>
    <recommendedName>
        <fullName evidence="3">Ribosomal protein L10e/L16 domain-containing protein</fullName>
    </recommendedName>
</protein>
<dbReference type="Proteomes" id="UP000322234">
    <property type="component" value="Unassembled WGS sequence"/>
</dbReference>
<comment type="caution">
    <text evidence="1">The sequence shown here is derived from an EMBL/GenBank/DDBJ whole genome shotgun (WGS) entry which is preliminary data.</text>
</comment>